<proteinExistence type="predicted"/>
<dbReference type="AlphaFoldDB" id="A0A8X7RD53"/>
<evidence type="ECO:0000256" key="1">
    <source>
        <dbReference type="SAM" id="MobiDB-lite"/>
    </source>
</evidence>
<dbReference type="EMBL" id="JAAMPC010000010">
    <property type="protein sequence ID" value="KAG2286160.1"/>
    <property type="molecule type" value="Genomic_DNA"/>
</dbReference>
<protein>
    <submittedName>
        <fullName evidence="3">Uncharacterized protein</fullName>
    </submittedName>
</protein>
<sequence length="171" mass="18866">MTKLTNIQAAEADHILHYIILFLLCLFFLKILCVGVKAHVDNELPEFIADIVGKTFIFQLKLVEFNFTHKHQTFTISRIISERQDAPLPEFGGDHGTDDDMPRENPVASKVSAGDKKTDVELPYGESDELEVNTNAKHQPSSTVVPGGGRPASTKQVVGPNENGKKKARLA</sequence>
<evidence type="ECO:0000313" key="3">
    <source>
        <dbReference type="EMBL" id="KAG2286160.1"/>
    </source>
</evidence>
<evidence type="ECO:0000256" key="2">
    <source>
        <dbReference type="SAM" id="Phobius"/>
    </source>
</evidence>
<keyword evidence="2" id="KW-1133">Transmembrane helix</keyword>
<dbReference type="OrthoDB" id="1721399at2759"/>
<keyword evidence="4" id="KW-1185">Reference proteome</keyword>
<comment type="caution">
    <text evidence="3">The sequence shown here is derived from an EMBL/GenBank/DDBJ whole genome shotgun (WGS) entry which is preliminary data.</text>
</comment>
<gene>
    <name evidence="3" type="ORF">Bca52824_045764</name>
</gene>
<dbReference type="Proteomes" id="UP000886595">
    <property type="component" value="Unassembled WGS sequence"/>
</dbReference>
<feature type="compositionally biased region" description="Basic and acidic residues" evidence="1">
    <location>
        <begin position="92"/>
        <end position="103"/>
    </location>
</feature>
<keyword evidence="2" id="KW-0812">Transmembrane</keyword>
<name>A0A8X7RD53_BRACI</name>
<feature type="region of interest" description="Disordered" evidence="1">
    <location>
        <begin position="85"/>
        <end position="171"/>
    </location>
</feature>
<feature type="transmembrane region" description="Helical" evidence="2">
    <location>
        <begin position="15"/>
        <end position="36"/>
    </location>
</feature>
<feature type="compositionally biased region" description="Polar residues" evidence="1">
    <location>
        <begin position="132"/>
        <end position="144"/>
    </location>
</feature>
<accession>A0A8X7RD53</accession>
<evidence type="ECO:0000313" key="4">
    <source>
        <dbReference type="Proteomes" id="UP000886595"/>
    </source>
</evidence>
<keyword evidence="2" id="KW-0472">Membrane</keyword>
<organism evidence="3 4">
    <name type="scientific">Brassica carinata</name>
    <name type="common">Ethiopian mustard</name>
    <name type="synonym">Abyssinian cabbage</name>
    <dbReference type="NCBI Taxonomy" id="52824"/>
    <lineage>
        <taxon>Eukaryota</taxon>
        <taxon>Viridiplantae</taxon>
        <taxon>Streptophyta</taxon>
        <taxon>Embryophyta</taxon>
        <taxon>Tracheophyta</taxon>
        <taxon>Spermatophyta</taxon>
        <taxon>Magnoliopsida</taxon>
        <taxon>eudicotyledons</taxon>
        <taxon>Gunneridae</taxon>
        <taxon>Pentapetalae</taxon>
        <taxon>rosids</taxon>
        <taxon>malvids</taxon>
        <taxon>Brassicales</taxon>
        <taxon>Brassicaceae</taxon>
        <taxon>Brassiceae</taxon>
        <taxon>Brassica</taxon>
    </lineage>
</organism>
<reference evidence="3 4" key="1">
    <citation type="submission" date="2020-02" db="EMBL/GenBank/DDBJ databases">
        <authorList>
            <person name="Ma Q."/>
            <person name="Huang Y."/>
            <person name="Song X."/>
            <person name="Pei D."/>
        </authorList>
    </citation>
    <scope>NUCLEOTIDE SEQUENCE [LARGE SCALE GENOMIC DNA]</scope>
    <source>
        <strain evidence="3">Sxm20200214</strain>
        <tissue evidence="3">Leaf</tissue>
    </source>
</reference>